<dbReference type="Gramene" id="TraesPARA_EIv1.0_1516440.1">
    <property type="protein sequence ID" value="TraesPARA_EIv1.0_1516440.1.CDS1"/>
    <property type="gene ID" value="TraesPARA_EIv1.0_1516440"/>
</dbReference>
<feature type="signal peptide" evidence="1">
    <location>
        <begin position="1"/>
        <end position="35"/>
    </location>
</feature>
<protein>
    <recommendedName>
        <fullName evidence="2">Bifunctional inhibitor/plant lipid transfer protein/seed storage helical domain-containing protein</fullName>
    </recommendedName>
</protein>
<dbReference type="Gramene" id="TraesCLE_scaffold_123750_01G000300.1">
    <property type="protein sequence ID" value="TraesCLE_scaffold_123750_01G000300.1"/>
    <property type="gene ID" value="TraesCLE_scaffold_123750_01G000300"/>
</dbReference>
<dbReference type="CDD" id="cd04660">
    <property type="entry name" value="nsLTP_like"/>
    <property type="match status" value="1"/>
</dbReference>
<evidence type="ECO:0000313" key="3">
    <source>
        <dbReference type="EnsemblPlants" id="TraesCS5A02G495400.1.cds1"/>
    </source>
</evidence>
<evidence type="ECO:0000256" key="1">
    <source>
        <dbReference type="SAM" id="SignalP"/>
    </source>
</evidence>
<dbReference type="AlphaFoldDB" id="A0A3B6KQL4"/>
<dbReference type="InterPro" id="IPR039265">
    <property type="entry name" value="DIR1-like"/>
</dbReference>
<dbReference type="OMA" id="CNIANAP"/>
<dbReference type="Gramene" id="TraesRN5A0101178900.1">
    <property type="protein sequence ID" value="TraesRN5A0101178900.1"/>
    <property type="gene ID" value="TraesRN5A0101178900"/>
</dbReference>
<feature type="chain" id="PRO_5043176826" description="Bifunctional inhibitor/plant lipid transfer protein/seed storage helical domain-containing protein" evidence="1">
    <location>
        <begin position="36"/>
        <end position="111"/>
    </location>
</feature>
<organism evidence="3">
    <name type="scientific">Triticum aestivum</name>
    <name type="common">Wheat</name>
    <dbReference type="NCBI Taxonomy" id="4565"/>
    <lineage>
        <taxon>Eukaryota</taxon>
        <taxon>Viridiplantae</taxon>
        <taxon>Streptophyta</taxon>
        <taxon>Embryophyta</taxon>
        <taxon>Tracheophyta</taxon>
        <taxon>Spermatophyta</taxon>
        <taxon>Magnoliopsida</taxon>
        <taxon>Liliopsida</taxon>
        <taxon>Poales</taxon>
        <taxon>Poaceae</taxon>
        <taxon>BOP clade</taxon>
        <taxon>Pooideae</taxon>
        <taxon>Triticodae</taxon>
        <taxon>Triticeae</taxon>
        <taxon>Triticinae</taxon>
        <taxon>Triticum</taxon>
    </lineage>
</organism>
<dbReference type="Gene3D" id="1.10.110.10">
    <property type="entry name" value="Plant lipid-transfer and hydrophobic proteins"/>
    <property type="match status" value="1"/>
</dbReference>
<dbReference type="Gramene" id="TraesJUL5A03G02784120.1">
    <property type="protein sequence ID" value="TraesJUL5A03G02784120.1.CDS1"/>
    <property type="gene ID" value="TraesJUL5A03G02784120"/>
</dbReference>
<dbReference type="InterPro" id="IPR044741">
    <property type="entry name" value="NsLTP-like"/>
</dbReference>
<dbReference type="OrthoDB" id="643149at2759"/>
<sequence length="111" mass="11830">MQQRSVCYLRDMAGSRKALALTVLLVVALAATAQAVCDMDNDDFMACQPAAAATTDPQPAPSEACCATLGKADLRCLCSYKNSPWLSLYNIDPKRAMELPAKCGLTTPPDC</sequence>
<dbReference type="GO" id="GO:0009627">
    <property type="term" value="P:systemic acquired resistance"/>
    <property type="evidence" value="ECO:0007669"/>
    <property type="project" value="InterPro"/>
</dbReference>
<dbReference type="Gramene" id="TraesROB_scaffold_060465_01G000200.1">
    <property type="protein sequence ID" value="TraesROB_scaffold_060465_01G000200.1"/>
    <property type="gene ID" value="TraesROB_scaffold_060465_01G000200"/>
</dbReference>
<evidence type="ECO:0000313" key="4">
    <source>
        <dbReference type="Proteomes" id="UP000019116"/>
    </source>
</evidence>
<reference evidence="3" key="1">
    <citation type="submission" date="2018-08" db="EMBL/GenBank/DDBJ databases">
        <authorList>
            <person name="Rossello M."/>
        </authorList>
    </citation>
    <scope>NUCLEOTIDE SEQUENCE [LARGE SCALE GENOMIC DNA]</scope>
    <source>
        <strain evidence="3">cv. Chinese Spring</strain>
    </source>
</reference>
<dbReference type="Gramene" id="TraesPARA_EIv1.0_1516440.2">
    <property type="protein sequence ID" value="TraesPARA_EIv1.0_1516440.2.CDS1"/>
    <property type="gene ID" value="TraesPARA_EIv1.0_1516440"/>
</dbReference>
<dbReference type="GeneID" id="123105791"/>
<dbReference type="InterPro" id="IPR036312">
    <property type="entry name" value="Bifun_inhib/LTP/seed_sf"/>
</dbReference>
<dbReference type="Gramene" id="TraesNOR5A03G02789250.1">
    <property type="protein sequence ID" value="TraesNOR5A03G02789250.1.CDS1"/>
    <property type="gene ID" value="TraesNOR5A03G02789250"/>
</dbReference>
<dbReference type="InterPro" id="IPR016140">
    <property type="entry name" value="Bifunc_inhib/LTP/seed_store"/>
</dbReference>
<dbReference type="Gramene" id="TraesCS5A02G495400.1">
    <property type="protein sequence ID" value="TraesCS5A02G495400.1.cds1"/>
    <property type="gene ID" value="TraesCS5A02G495400"/>
</dbReference>
<dbReference type="Gramene" id="TraesSYM5A03G02794820.1">
    <property type="protein sequence ID" value="TraesSYM5A03G02794820.1.CDS1"/>
    <property type="gene ID" value="TraesSYM5A03G02794820"/>
</dbReference>
<reference evidence="3" key="2">
    <citation type="submission" date="2018-10" db="UniProtKB">
        <authorList>
            <consortium name="EnsemblPlants"/>
        </authorList>
    </citation>
    <scope>IDENTIFICATION</scope>
</reference>
<dbReference type="PANTHER" id="PTHR33122">
    <property type="entry name" value="LIPID BINDING PROTEIN-RELATED"/>
    <property type="match status" value="1"/>
</dbReference>
<feature type="domain" description="Bifunctional inhibitor/plant lipid transfer protein/seed storage helical" evidence="2">
    <location>
        <begin position="37"/>
        <end position="111"/>
    </location>
</feature>
<dbReference type="Gramene" id="TraesCS5A03G1160700.1">
    <property type="protein sequence ID" value="TraesCS5A03G1160700.1.CDS1"/>
    <property type="gene ID" value="TraesCS5A03G1160700"/>
</dbReference>
<dbReference type="SMART" id="SM00499">
    <property type="entry name" value="AAI"/>
    <property type="match status" value="1"/>
</dbReference>
<dbReference type="Proteomes" id="UP000019116">
    <property type="component" value="Chromosome 5A"/>
</dbReference>
<keyword evidence="4" id="KW-1185">Reference proteome</keyword>
<dbReference type="SUPFAM" id="SSF47699">
    <property type="entry name" value="Bifunctional inhibitor/lipid-transfer protein/seed storage 2S albumin"/>
    <property type="match status" value="1"/>
</dbReference>
<dbReference type="RefSeq" id="XP_044383870.1">
    <property type="nucleotide sequence ID" value="XM_044527935.1"/>
</dbReference>
<dbReference type="Gramene" id="TraesARI5A03G02807370.2">
    <property type="protein sequence ID" value="TraesARI5A03G02807370.2.CDS1"/>
    <property type="gene ID" value="TraesARI5A03G02807370"/>
</dbReference>
<accession>A0A3B6KQL4</accession>
<dbReference type="Gramene" id="TraesCAD_scaffold_063788_01G000200.1">
    <property type="protein sequence ID" value="TraesCAD_scaffold_063788_01G000200.1"/>
    <property type="gene ID" value="TraesCAD_scaffold_063788_01G000200"/>
</dbReference>
<dbReference type="Pfam" id="PF14368">
    <property type="entry name" value="LTP_2"/>
    <property type="match status" value="1"/>
</dbReference>
<proteinExistence type="predicted"/>
<dbReference type="PANTHER" id="PTHR33122:SF60">
    <property type="entry name" value="LIPID-TRANSFER PROTEIN DIR1-RELATED"/>
    <property type="match status" value="1"/>
</dbReference>
<dbReference type="SMR" id="A0A3B6KQL4"/>
<dbReference type="EnsemblPlants" id="TraesCS5A02G495400.1">
    <property type="protein sequence ID" value="TraesCS5A02G495400.1.cds1"/>
    <property type="gene ID" value="TraesCS5A02G495400"/>
</dbReference>
<dbReference type="Gramene" id="TraesMAC5A03G02763900.1">
    <property type="protein sequence ID" value="TraesMAC5A03G02763900.1.CDS1"/>
    <property type="gene ID" value="TraesMAC5A03G02763900"/>
</dbReference>
<evidence type="ECO:0000259" key="2">
    <source>
        <dbReference type="SMART" id="SM00499"/>
    </source>
</evidence>
<gene>
    <name evidence="3" type="primary">LOC123105791</name>
</gene>
<keyword evidence="1" id="KW-0732">Signal</keyword>
<name>A0A3B6KQL4_WHEAT</name>
<dbReference type="Gramene" id="TraesWEE_scaffold_019779_01G000400.1">
    <property type="protein sequence ID" value="TraesWEE_scaffold_019779_01G000400.1"/>
    <property type="gene ID" value="TraesWEE_scaffold_019779_01G000400"/>
</dbReference>
<dbReference type="GO" id="GO:0005504">
    <property type="term" value="F:fatty acid binding"/>
    <property type="evidence" value="ECO:0007669"/>
    <property type="project" value="InterPro"/>
</dbReference>